<dbReference type="RefSeq" id="WP_379893232.1">
    <property type="nucleotide sequence ID" value="NZ_CBCSCT010000019.1"/>
</dbReference>
<organism evidence="2 3">
    <name type="scientific">Marinicrinis lubricantis</name>
    <dbReference type="NCBI Taxonomy" id="2086470"/>
    <lineage>
        <taxon>Bacteria</taxon>
        <taxon>Bacillati</taxon>
        <taxon>Bacillota</taxon>
        <taxon>Bacilli</taxon>
        <taxon>Bacillales</taxon>
        <taxon>Paenibacillaceae</taxon>
    </lineage>
</organism>
<sequence length="369" mass="41117">MEKKQRKKQLKPVQTDSSKLLHRNEEQAAEAPSVNLQTPMYELPAAEQPNPNVGMMPNMPVYESPAGMMPNVPMFEAPASHMMPNAPMFEAPASHMMPNAPMFEAPASHMMPNVPMFEAPVSHMMPMHHANPKPYEGCHPCQQHAMMHPHMTMPLSVFPGVNPAPVQTAPIMHEPNPNPNINPYPSFVAPASMNPAPMNALPQQVLPIANANHMPPQLAMPYSGNAPANMYPQYTSPITNMPNEPEYTLPLMENNKPMMSSPYEIPLENENAYELPFANAFPHTENVEPDQVLPLAENNKPNPTMPEVTFTEASKKVKPWVDRGIEESHSVSYPQVLTEVSMKSYLTGIGYDDETVANIVEAWKKEDRF</sequence>
<dbReference type="Proteomes" id="UP001596250">
    <property type="component" value="Unassembled WGS sequence"/>
</dbReference>
<proteinExistence type="predicted"/>
<comment type="caution">
    <text evidence="2">The sequence shown here is derived from an EMBL/GenBank/DDBJ whole genome shotgun (WGS) entry which is preliminary data.</text>
</comment>
<accession>A0ABW1ILH5</accession>
<keyword evidence="3" id="KW-1185">Reference proteome</keyword>
<feature type="region of interest" description="Disordered" evidence="1">
    <location>
        <begin position="1"/>
        <end position="37"/>
    </location>
</feature>
<gene>
    <name evidence="2" type="ORF">ACFPXP_05765</name>
</gene>
<feature type="compositionally biased region" description="Basic residues" evidence="1">
    <location>
        <begin position="1"/>
        <end position="10"/>
    </location>
</feature>
<protein>
    <submittedName>
        <fullName evidence="2">Uncharacterized protein</fullName>
    </submittedName>
</protein>
<evidence type="ECO:0000313" key="2">
    <source>
        <dbReference type="EMBL" id="MFC5985937.1"/>
    </source>
</evidence>
<evidence type="ECO:0000256" key="1">
    <source>
        <dbReference type="SAM" id="MobiDB-lite"/>
    </source>
</evidence>
<reference evidence="3" key="1">
    <citation type="journal article" date="2019" name="Int. J. Syst. Evol. Microbiol.">
        <title>The Global Catalogue of Microorganisms (GCM) 10K type strain sequencing project: providing services to taxonomists for standard genome sequencing and annotation.</title>
        <authorList>
            <consortium name="The Broad Institute Genomics Platform"/>
            <consortium name="The Broad Institute Genome Sequencing Center for Infectious Disease"/>
            <person name="Wu L."/>
            <person name="Ma J."/>
        </authorList>
    </citation>
    <scope>NUCLEOTIDE SEQUENCE [LARGE SCALE GENOMIC DNA]</scope>
    <source>
        <strain evidence="3">CCM 8749</strain>
    </source>
</reference>
<dbReference type="EMBL" id="JBHSQV010000034">
    <property type="protein sequence ID" value="MFC5985937.1"/>
    <property type="molecule type" value="Genomic_DNA"/>
</dbReference>
<name>A0ABW1ILH5_9BACL</name>
<evidence type="ECO:0000313" key="3">
    <source>
        <dbReference type="Proteomes" id="UP001596250"/>
    </source>
</evidence>